<sequence>QQRKALEETKAVIPAVRERITSAREKLESLLDNATTDEERNNAMETLKSAKEAQKDDPIAGAE</sequence>
<dbReference type="Gene3D" id="1.20.58.90">
    <property type="match status" value="1"/>
</dbReference>
<comment type="subcellular location">
    <subcellularLocation>
        <location evidence="3">Cytoplasm</location>
        <location evidence="3">Cytoskeleton</location>
    </subcellularLocation>
</comment>
<dbReference type="InterPro" id="IPR036126">
    <property type="entry name" value="TBCA_sf"/>
</dbReference>
<keyword evidence="6" id="KW-1185">Reference proteome</keyword>
<evidence type="ECO:0000256" key="1">
    <source>
        <dbReference type="ARBA" id="ARBA00006806"/>
    </source>
</evidence>
<evidence type="ECO:0000313" key="6">
    <source>
        <dbReference type="Proteomes" id="UP000027920"/>
    </source>
</evidence>
<keyword evidence="3" id="KW-0963">Cytoplasm</keyword>
<dbReference type="EMBL" id="AMGV01000001">
    <property type="protein sequence ID" value="KEF63330.1"/>
    <property type="molecule type" value="Genomic_DNA"/>
</dbReference>
<keyword evidence="2 3" id="KW-0143">Chaperone</keyword>
<dbReference type="HOGENOM" id="CLU_2891982_0_0_1"/>
<dbReference type="InterPro" id="IPR004226">
    <property type="entry name" value="TBCA"/>
</dbReference>
<feature type="non-terminal residue" evidence="5">
    <location>
        <position position="1"/>
    </location>
</feature>
<dbReference type="AlphaFoldDB" id="A0A072Q600"/>
<dbReference type="SUPFAM" id="SSF46988">
    <property type="entry name" value="Tubulin chaperone cofactor A"/>
    <property type="match status" value="1"/>
</dbReference>
<evidence type="ECO:0000313" key="5">
    <source>
        <dbReference type="EMBL" id="KEF63330.1"/>
    </source>
</evidence>
<dbReference type="GO" id="GO:0005874">
    <property type="term" value="C:microtubule"/>
    <property type="evidence" value="ECO:0007669"/>
    <property type="project" value="UniProtKB-KW"/>
</dbReference>
<evidence type="ECO:0000256" key="3">
    <source>
        <dbReference type="RuleBase" id="RU364030"/>
    </source>
</evidence>
<comment type="subunit">
    <text evidence="3">Supercomplex made of cofactors A to E. Cofactors A and D function by capturing and stabilizing tubulin in a quasi-native conformation. Cofactor E binds to the cofactor D-tubulin complex; interaction with cofactor C then causes the release of tubulin polypeptides that are committed to the native state.</text>
</comment>
<name>A0A072Q600_9EURO</name>
<evidence type="ECO:0000256" key="2">
    <source>
        <dbReference type="ARBA" id="ARBA00023186"/>
    </source>
</evidence>
<dbReference type="Pfam" id="PF02970">
    <property type="entry name" value="TBCA"/>
    <property type="match status" value="1"/>
</dbReference>
<dbReference type="GO" id="GO:0007023">
    <property type="term" value="P:post-chaperonin tubulin folding pathway"/>
    <property type="evidence" value="ECO:0007669"/>
    <property type="project" value="UniProtKB-UniRule"/>
</dbReference>
<feature type="non-terminal residue" evidence="5">
    <location>
        <position position="63"/>
    </location>
</feature>
<protein>
    <recommendedName>
        <fullName evidence="3">Tubulin-specific chaperone A</fullName>
    </recommendedName>
</protein>
<dbReference type="VEuPathDB" id="FungiDB:A1O9_01307"/>
<dbReference type="GeneID" id="25276254"/>
<feature type="compositionally biased region" description="Basic and acidic residues" evidence="4">
    <location>
        <begin position="37"/>
        <end position="63"/>
    </location>
</feature>
<keyword evidence="3" id="KW-0493">Microtubule</keyword>
<accession>A0A072Q600</accession>
<evidence type="ECO:0000256" key="4">
    <source>
        <dbReference type="SAM" id="MobiDB-lite"/>
    </source>
</evidence>
<proteinExistence type="inferred from homology"/>
<feature type="region of interest" description="Disordered" evidence="4">
    <location>
        <begin position="35"/>
        <end position="63"/>
    </location>
</feature>
<gene>
    <name evidence="5" type="ORF">A1O9_01307</name>
</gene>
<comment type="similarity">
    <text evidence="1 3">Belongs to the TBCA family.</text>
</comment>
<dbReference type="OrthoDB" id="296187at2759"/>
<comment type="caution">
    <text evidence="5">The sequence shown here is derived from an EMBL/GenBank/DDBJ whole genome shotgun (WGS) entry which is preliminary data.</text>
</comment>
<organism evidence="5 6">
    <name type="scientific">Exophiala aquamarina CBS 119918</name>
    <dbReference type="NCBI Taxonomy" id="1182545"/>
    <lineage>
        <taxon>Eukaryota</taxon>
        <taxon>Fungi</taxon>
        <taxon>Dikarya</taxon>
        <taxon>Ascomycota</taxon>
        <taxon>Pezizomycotina</taxon>
        <taxon>Eurotiomycetes</taxon>
        <taxon>Chaetothyriomycetidae</taxon>
        <taxon>Chaetothyriales</taxon>
        <taxon>Herpotrichiellaceae</taxon>
        <taxon>Exophiala</taxon>
    </lineage>
</organism>
<keyword evidence="3" id="KW-0206">Cytoskeleton</keyword>
<dbReference type="RefSeq" id="XP_013265920.1">
    <property type="nucleotide sequence ID" value="XM_013410466.1"/>
</dbReference>
<dbReference type="GO" id="GO:0007021">
    <property type="term" value="P:tubulin complex assembly"/>
    <property type="evidence" value="ECO:0007669"/>
    <property type="project" value="UniProtKB-UniRule"/>
</dbReference>
<dbReference type="GO" id="GO:0048487">
    <property type="term" value="F:beta-tubulin binding"/>
    <property type="evidence" value="ECO:0007669"/>
    <property type="project" value="InterPro"/>
</dbReference>
<reference evidence="5 6" key="1">
    <citation type="submission" date="2013-03" db="EMBL/GenBank/DDBJ databases">
        <title>The Genome Sequence of Exophiala aquamarina CBS 119918.</title>
        <authorList>
            <consortium name="The Broad Institute Genomics Platform"/>
            <person name="Cuomo C."/>
            <person name="de Hoog S."/>
            <person name="Gorbushina A."/>
            <person name="Walker B."/>
            <person name="Young S.K."/>
            <person name="Zeng Q."/>
            <person name="Gargeya S."/>
            <person name="Fitzgerald M."/>
            <person name="Haas B."/>
            <person name="Abouelleil A."/>
            <person name="Allen A.W."/>
            <person name="Alvarado L."/>
            <person name="Arachchi H.M."/>
            <person name="Berlin A.M."/>
            <person name="Chapman S.B."/>
            <person name="Gainer-Dewar J."/>
            <person name="Goldberg J."/>
            <person name="Griggs A."/>
            <person name="Gujja S."/>
            <person name="Hansen M."/>
            <person name="Howarth C."/>
            <person name="Imamovic A."/>
            <person name="Ireland A."/>
            <person name="Larimer J."/>
            <person name="McCowan C."/>
            <person name="Murphy C."/>
            <person name="Pearson M."/>
            <person name="Poon T.W."/>
            <person name="Priest M."/>
            <person name="Roberts A."/>
            <person name="Saif S."/>
            <person name="Shea T."/>
            <person name="Sisk P."/>
            <person name="Sykes S."/>
            <person name="Wortman J."/>
            <person name="Nusbaum C."/>
            <person name="Birren B."/>
        </authorList>
    </citation>
    <scope>NUCLEOTIDE SEQUENCE [LARGE SCALE GENOMIC DNA]</scope>
    <source>
        <strain evidence="5 6">CBS 119918</strain>
    </source>
</reference>
<dbReference type="Proteomes" id="UP000027920">
    <property type="component" value="Unassembled WGS sequence"/>
</dbReference>